<evidence type="ECO:0000313" key="3">
    <source>
        <dbReference type="Proteomes" id="UP001162740"/>
    </source>
</evidence>
<dbReference type="AlphaFoldDB" id="A0AA46WXB1"/>
<dbReference type="GO" id="GO:0052689">
    <property type="term" value="F:carboxylic ester hydrolase activity"/>
    <property type="evidence" value="ECO:0007669"/>
    <property type="project" value="TreeGrafter"/>
</dbReference>
<accession>A0AA46WXB1</accession>
<gene>
    <name evidence="2" type="ORF">KUM34_005625</name>
</gene>
<feature type="domain" description="Serine aminopeptidase S33" evidence="1">
    <location>
        <begin position="54"/>
        <end position="152"/>
    </location>
</feature>
<dbReference type="InterPro" id="IPR029058">
    <property type="entry name" value="AB_hydrolase_fold"/>
</dbReference>
<dbReference type="SUPFAM" id="SSF53474">
    <property type="entry name" value="alpha/beta-Hydrolases"/>
    <property type="match status" value="1"/>
</dbReference>
<dbReference type="Gene3D" id="3.40.50.1820">
    <property type="entry name" value="alpha/beta hydrolase"/>
    <property type="match status" value="1"/>
</dbReference>
<dbReference type="PANTHER" id="PTHR43265">
    <property type="entry name" value="ESTERASE ESTD"/>
    <property type="match status" value="1"/>
</dbReference>
<name>A0AA46WXB1_RHORH</name>
<sequence>MSDTEITFSSGDVTLHGSLRVPVSMRGPVPAVLLLAGSGPTDRNGDSALLPGSIGTLRHLADVLERKGFASLRYDKFGSGTTGLGPYSVEDVADLGFSTFIDHASDALAFLGSQRGVDPKRLYVVGHSEGALIALSLAQDNDSIAGLGLLEPLAVRLLDLLTAQIDAQLDAVVAAGQLPVQIADELRVALTGAVESLRADGTLSDALPEPLRNAGLVPANAKALAEEDALDPRMLAAQVAGDLPVLTTVSSKDIQVRVEDVDALDAALVHTRLTSLHMTRTNHVLKDIGDQQSTGADYVADLPFSDEFTSGFGAWLDKLRG</sequence>
<dbReference type="Proteomes" id="UP001162740">
    <property type="component" value="Chromosome"/>
</dbReference>
<dbReference type="PANTHER" id="PTHR43265:SF1">
    <property type="entry name" value="ESTERASE ESTD"/>
    <property type="match status" value="1"/>
</dbReference>
<protein>
    <submittedName>
        <fullName evidence="2">Alpha/beta fold hydrolase</fullName>
    </submittedName>
</protein>
<evidence type="ECO:0000313" key="2">
    <source>
        <dbReference type="EMBL" id="UZF46158.1"/>
    </source>
</evidence>
<dbReference type="Pfam" id="PF12146">
    <property type="entry name" value="Hydrolase_4"/>
    <property type="match status" value="1"/>
</dbReference>
<dbReference type="RefSeq" id="WP_085468986.1">
    <property type="nucleotide sequence ID" value="NZ_CBJNPB010000051.1"/>
</dbReference>
<dbReference type="EMBL" id="CP083974">
    <property type="protein sequence ID" value="UZF46158.1"/>
    <property type="molecule type" value="Genomic_DNA"/>
</dbReference>
<organism evidence="2 3">
    <name type="scientific">Rhodococcus rhodochrous</name>
    <dbReference type="NCBI Taxonomy" id="1829"/>
    <lineage>
        <taxon>Bacteria</taxon>
        <taxon>Bacillati</taxon>
        <taxon>Actinomycetota</taxon>
        <taxon>Actinomycetes</taxon>
        <taxon>Mycobacteriales</taxon>
        <taxon>Nocardiaceae</taxon>
        <taxon>Rhodococcus</taxon>
    </lineage>
</organism>
<keyword evidence="2" id="KW-0378">Hydrolase</keyword>
<proteinExistence type="predicted"/>
<evidence type="ECO:0000259" key="1">
    <source>
        <dbReference type="Pfam" id="PF12146"/>
    </source>
</evidence>
<reference evidence="2 3" key="1">
    <citation type="journal article" date="2021" name="Front. Microbiol.">
        <title>Bacterial Transformation of Aromatic Monomers in Softwood Black Liquor.</title>
        <authorList>
            <person name="Navas L.E."/>
            <person name="Dexter G."/>
            <person name="Liu J."/>
            <person name="Levy-Booth D."/>
            <person name="Cho M."/>
            <person name="Jang S.K."/>
            <person name="Mansfield S.D."/>
            <person name="Renneckar S."/>
            <person name="Mohn W.W."/>
            <person name="Eltis L.D."/>
        </authorList>
    </citation>
    <scope>NUCLEOTIDE SEQUENCE [LARGE SCALE GENOMIC DNA]</scope>
    <source>
        <strain evidence="2 3">GD02</strain>
    </source>
</reference>
<dbReference type="InterPro" id="IPR053145">
    <property type="entry name" value="AB_hydrolase_Est10"/>
</dbReference>
<dbReference type="InterPro" id="IPR022742">
    <property type="entry name" value="Hydrolase_4"/>
</dbReference>